<gene>
    <name evidence="7" type="ORF">GON05_07335</name>
</gene>
<evidence type="ECO:0000256" key="3">
    <source>
        <dbReference type="ARBA" id="ARBA00022475"/>
    </source>
</evidence>
<protein>
    <recommendedName>
        <fullName evidence="9">CDP-glycerol--glycerophosphate glycerophosphotransferase</fullName>
    </recommendedName>
</protein>
<organism evidence="7 8">
    <name type="scientific">Paenibacillus anseongense</name>
    <dbReference type="NCBI Taxonomy" id="2682845"/>
    <lineage>
        <taxon>Bacteria</taxon>
        <taxon>Bacillati</taxon>
        <taxon>Bacillota</taxon>
        <taxon>Bacilli</taxon>
        <taxon>Bacillales</taxon>
        <taxon>Paenibacillaceae</taxon>
        <taxon>Paenibacillus</taxon>
    </lineage>
</organism>
<evidence type="ECO:0000256" key="5">
    <source>
        <dbReference type="ARBA" id="ARBA00022944"/>
    </source>
</evidence>
<dbReference type="SUPFAM" id="SSF48452">
    <property type="entry name" value="TPR-like"/>
    <property type="match status" value="1"/>
</dbReference>
<evidence type="ECO:0000313" key="7">
    <source>
        <dbReference type="EMBL" id="MVQ34463.1"/>
    </source>
</evidence>
<dbReference type="InterPro" id="IPR043149">
    <property type="entry name" value="TagF_N"/>
</dbReference>
<dbReference type="Pfam" id="PF04464">
    <property type="entry name" value="Glyphos_transf"/>
    <property type="match status" value="1"/>
</dbReference>
<comment type="caution">
    <text evidence="7">The sequence shown here is derived from an EMBL/GenBank/DDBJ whole genome shotgun (WGS) entry which is preliminary data.</text>
</comment>
<evidence type="ECO:0008006" key="9">
    <source>
        <dbReference type="Google" id="ProtNLM"/>
    </source>
</evidence>
<dbReference type="InterPro" id="IPR007554">
    <property type="entry name" value="Glycerophosphate_synth"/>
</dbReference>
<comment type="subcellular location">
    <subcellularLocation>
        <location evidence="1">Cell membrane</location>
        <topology evidence="1">Peripheral membrane protein</topology>
    </subcellularLocation>
</comment>
<dbReference type="PANTHER" id="PTHR37316">
    <property type="entry name" value="TEICHOIC ACID GLYCEROL-PHOSPHATE PRIMASE"/>
    <property type="match status" value="1"/>
</dbReference>
<keyword evidence="6" id="KW-0472">Membrane</keyword>
<keyword evidence="4" id="KW-0808">Transferase</keyword>
<dbReference type="Gene3D" id="3.40.50.12580">
    <property type="match status" value="1"/>
</dbReference>
<proteinExistence type="inferred from homology"/>
<name>A0ABW9U4Y6_9BACL</name>
<dbReference type="RefSeq" id="WP_157318511.1">
    <property type="nucleotide sequence ID" value="NZ_WSEM01000007.1"/>
</dbReference>
<dbReference type="InterPro" id="IPR043148">
    <property type="entry name" value="TagF_C"/>
</dbReference>
<dbReference type="SUPFAM" id="SSF53756">
    <property type="entry name" value="UDP-Glycosyltransferase/glycogen phosphorylase"/>
    <property type="match status" value="1"/>
</dbReference>
<evidence type="ECO:0000256" key="1">
    <source>
        <dbReference type="ARBA" id="ARBA00004202"/>
    </source>
</evidence>
<dbReference type="Proteomes" id="UP000467637">
    <property type="component" value="Unassembled WGS sequence"/>
</dbReference>
<evidence type="ECO:0000256" key="4">
    <source>
        <dbReference type="ARBA" id="ARBA00022679"/>
    </source>
</evidence>
<evidence type="ECO:0000256" key="6">
    <source>
        <dbReference type="ARBA" id="ARBA00023136"/>
    </source>
</evidence>
<keyword evidence="5" id="KW-0777">Teichoic acid biosynthesis</keyword>
<accession>A0ABW9U4Y6</accession>
<dbReference type="Gene3D" id="1.25.40.10">
    <property type="entry name" value="Tetratricopeptide repeat domain"/>
    <property type="match status" value="1"/>
</dbReference>
<comment type="similarity">
    <text evidence="2">Belongs to the CDP-glycerol glycerophosphotransferase family.</text>
</comment>
<dbReference type="PANTHER" id="PTHR37316:SF3">
    <property type="entry name" value="TEICHOIC ACID GLYCEROL-PHOSPHATE TRANSFERASE"/>
    <property type="match status" value="1"/>
</dbReference>
<dbReference type="InterPro" id="IPR051612">
    <property type="entry name" value="Teichoic_Acid_Biosynth"/>
</dbReference>
<evidence type="ECO:0000313" key="8">
    <source>
        <dbReference type="Proteomes" id="UP000467637"/>
    </source>
</evidence>
<dbReference type="InterPro" id="IPR011990">
    <property type="entry name" value="TPR-like_helical_dom_sf"/>
</dbReference>
<keyword evidence="3" id="KW-1003">Cell membrane</keyword>
<keyword evidence="8" id="KW-1185">Reference proteome</keyword>
<dbReference type="Gene3D" id="3.40.50.11820">
    <property type="match status" value="1"/>
</dbReference>
<sequence>MSHIESMEEPRKPRIKICMIKSSNSGSNSNVLYKQMPSYIKEKYDVTLVQNRTFTVEDKDIHSSDVFITTHGEYPTLNDKINIELWHGFPLKGMANMDPGEQTSSEAISRHWSHIDLIASYSPLYNTLYNACMGNRINHYRITGMPRNDMLFKQNSEIKLRQFFQNKIPQDHKIIFFMPTFRKAPYSLDRVEGHKNWANMFGYDEFDYETFGSFLSANKLTFVVKLHPYEEKRVKEYVDKLESKGIYLLTNGMLEANDSDLYEVLGSSHLLITDYSSVFFDYLLIDKPIVFTPADVEEYRQSRNFLLEPYDFWTPGPKTYNQAELELEIIRSLQEVNYYAQERQLIKSMVHTHHDNLASARLWQIIDEYVDQHYAEKEHSHKKQFEFEQLKVMLKKHISDFIESGEVNKAQETIDEYVKIAGDGDVEIMCMQSVIDYIEGRSILAIETLTLAHMIQKDNVDVLYNLAFIYEGMGNSQSATHYYQQTLRYCKDPQLVASIQSSLAKLQNNQISR</sequence>
<dbReference type="EMBL" id="WSEM01000007">
    <property type="protein sequence ID" value="MVQ34463.1"/>
    <property type="molecule type" value="Genomic_DNA"/>
</dbReference>
<reference evidence="7 8" key="1">
    <citation type="submission" date="2019-12" db="EMBL/GenBank/DDBJ databases">
        <authorList>
            <person name="Huq M.A."/>
        </authorList>
    </citation>
    <scope>NUCLEOTIDE SEQUENCE [LARGE SCALE GENOMIC DNA]</scope>
    <source>
        <strain evidence="7 8">MAH-34</strain>
    </source>
</reference>
<evidence type="ECO:0000256" key="2">
    <source>
        <dbReference type="ARBA" id="ARBA00010488"/>
    </source>
</evidence>